<organism evidence="1 2">
    <name type="scientific">Novipirellula artificiosorum</name>
    <dbReference type="NCBI Taxonomy" id="2528016"/>
    <lineage>
        <taxon>Bacteria</taxon>
        <taxon>Pseudomonadati</taxon>
        <taxon>Planctomycetota</taxon>
        <taxon>Planctomycetia</taxon>
        <taxon>Pirellulales</taxon>
        <taxon>Pirellulaceae</taxon>
        <taxon>Novipirellula</taxon>
    </lineage>
</organism>
<reference evidence="1 2" key="1">
    <citation type="submission" date="2019-02" db="EMBL/GenBank/DDBJ databases">
        <title>Deep-cultivation of Planctomycetes and their phenomic and genomic characterization uncovers novel biology.</title>
        <authorList>
            <person name="Wiegand S."/>
            <person name="Jogler M."/>
            <person name="Boedeker C."/>
            <person name="Pinto D."/>
            <person name="Vollmers J."/>
            <person name="Rivas-Marin E."/>
            <person name="Kohn T."/>
            <person name="Peeters S.H."/>
            <person name="Heuer A."/>
            <person name="Rast P."/>
            <person name="Oberbeckmann S."/>
            <person name="Bunk B."/>
            <person name="Jeske O."/>
            <person name="Meyerdierks A."/>
            <person name="Storesund J.E."/>
            <person name="Kallscheuer N."/>
            <person name="Luecker S."/>
            <person name="Lage O.M."/>
            <person name="Pohl T."/>
            <person name="Merkel B.J."/>
            <person name="Hornburger P."/>
            <person name="Mueller R.-W."/>
            <person name="Bruemmer F."/>
            <person name="Labrenz M."/>
            <person name="Spormann A.M."/>
            <person name="Op Den Camp H."/>
            <person name="Overmann J."/>
            <person name="Amann R."/>
            <person name="Jetten M.S.M."/>
            <person name="Mascher T."/>
            <person name="Medema M.H."/>
            <person name="Devos D.P."/>
            <person name="Kaster A.-K."/>
            <person name="Ovreas L."/>
            <person name="Rohde M."/>
            <person name="Galperin M.Y."/>
            <person name="Jogler C."/>
        </authorList>
    </citation>
    <scope>NUCLEOTIDE SEQUENCE [LARGE SCALE GENOMIC DNA]</scope>
    <source>
        <strain evidence="1 2">Poly41</strain>
    </source>
</reference>
<comment type="caution">
    <text evidence="1">The sequence shown here is derived from an EMBL/GenBank/DDBJ whole genome shotgun (WGS) entry which is preliminary data.</text>
</comment>
<dbReference type="AlphaFoldDB" id="A0A5C6E653"/>
<sequence>MGSEEQFKGEQILDEQRSIRLPDHAERAKPVFVLQAGTGQQIDIHEIQTFDSRRNFNGSIDQIGSWLEEHNGLARPARVLDRVGVVGHTVPRGAALVD</sequence>
<gene>
    <name evidence="1" type="ORF">Poly41_09280</name>
</gene>
<dbReference type="EMBL" id="SJPV01000001">
    <property type="protein sequence ID" value="TWU42629.1"/>
    <property type="molecule type" value="Genomic_DNA"/>
</dbReference>
<accession>A0A5C6E653</accession>
<dbReference type="Proteomes" id="UP000319143">
    <property type="component" value="Unassembled WGS sequence"/>
</dbReference>
<keyword evidence="2" id="KW-1185">Reference proteome</keyword>
<name>A0A5C6E653_9BACT</name>
<protein>
    <submittedName>
        <fullName evidence="1">Uncharacterized protein</fullName>
    </submittedName>
</protein>
<evidence type="ECO:0000313" key="2">
    <source>
        <dbReference type="Proteomes" id="UP000319143"/>
    </source>
</evidence>
<evidence type="ECO:0000313" key="1">
    <source>
        <dbReference type="EMBL" id="TWU42629.1"/>
    </source>
</evidence>
<proteinExistence type="predicted"/>